<evidence type="ECO:0000256" key="1">
    <source>
        <dbReference type="SAM" id="MobiDB-lite"/>
    </source>
</evidence>
<sequence length="75" mass="8797">MHRPNSHPNASLLFSLGQHPRVRFKKTAKRTIEARTKNKKRSKRTDKSKFLENIPTRMDKSVWLGHKGRDIYIGV</sequence>
<evidence type="ECO:0000313" key="2">
    <source>
        <dbReference type="EMBL" id="PZQ47230.1"/>
    </source>
</evidence>
<comment type="caution">
    <text evidence="2">The sequence shown here is derived from an EMBL/GenBank/DDBJ whole genome shotgun (WGS) entry which is preliminary data.</text>
</comment>
<dbReference type="Proteomes" id="UP000249417">
    <property type="component" value="Unassembled WGS sequence"/>
</dbReference>
<accession>A0A2W5Q767</accession>
<organism evidence="2 3">
    <name type="scientific">Micavibrio aeruginosavorus</name>
    <dbReference type="NCBI Taxonomy" id="349221"/>
    <lineage>
        <taxon>Bacteria</taxon>
        <taxon>Pseudomonadati</taxon>
        <taxon>Bdellovibrionota</taxon>
        <taxon>Bdellovibrionia</taxon>
        <taxon>Bdellovibrionales</taxon>
        <taxon>Pseudobdellovibrionaceae</taxon>
        <taxon>Micavibrio</taxon>
    </lineage>
</organism>
<protein>
    <submittedName>
        <fullName evidence="2">Uncharacterized protein</fullName>
    </submittedName>
</protein>
<name>A0A2W5Q767_9BACT</name>
<dbReference type="AlphaFoldDB" id="A0A2W5Q767"/>
<dbReference type="EMBL" id="QFQB01000015">
    <property type="protein sequence ID" value="PZQ47230.1"/>
    <property type="molecule type" value="Genomic_DNA"/>
</dbReference>
<reference evidence="2 3" key="1">
    <citation type="submission" date="2017-08" db="EMBL/GenBank/DDBJ databases">
        <title>Infants hospitalized years apart are colonized by the same room-sourced microbial strains.</title>
        <authorList>
            <person name="Brooks B."/>
            <person name="Olm M.R."/>
            <person name="Firek B.A."/>
            <person name="Baker R."/>
            <person name="Thomas B.C."/>
            <person name="Morowitz M.J."/>
            <person name="Banfield J.F."/>
        </authorList>
    </citation>
    <scope>NUCLEOTIDE SEQUENCE [LARGE SCALE GENOMIC DNA]</scope>
    <source>
        <strain evidence="2">S2_005_002_R2_29</strain>
    </source>
</reference>
<evidence type="ECO:0000313" key="3">
    <source>
        <dbReference type="Proteomes" id="UP000249417"/>
    </source>
</evidence>
<proteinExistence type="predicted"/>
<gene>
    <name evidence="2" type="ORF">DI551_03630</name>
</gene>
<feature type="region of interest" description="Disordered" evidence="1">
    <location>
        <begin position="26"/>
        <end position="48"/>
    </location>
</feature>